<dbReference type="RefSeq" id="WP_007077581.1">
    <property type="nucleotide sequence ID" value="NZ_CM001024.1"/>
</dbReference>
<evidence type="ECO:0000313" key="2">
    <source>
        <dbReference type="EMBL" id="EFQ83843.1"/>
    </source>
</evidence>
<dbReference type="eggNOG" id="ENOG502ZNJI">
    <property type="taxonomic scope" value="Bacteria"/>
</dbReference>
<sequence>MDLPPGTRAGHAANPTDPPAVEVPGLPRTYHVWVNLDGHVSRRPTVEYPGLVLAWRRGGRAGWEAQVIWVTPGPARSSDSAHLGWLPVHQIRPG</sequence>
<proteinExistence type="predicted"/>
<comment type="caution">
    <text evidence="2">The sequence shown here is derived from an EMBL/GenBank/DDBJ whole genome shotgun (WGS) entry which is preliminary data.</text>
</comment>
<reference evidence="2" key="1">
    <citation type="submission" date="2010-08" db="EMBL/GenBank/DDBJ databases">
        <authorList>
            <person name="Muzny D."/>
            <person name="Qin X."/>
            <person name="Buhay C."/>
            <person name="Dugan-Rocha S."/>
            <person name="Ding Y."/>
            <person name="Chen G."/>
            <person name="Hawes A."/>
            <person name="Holder M."/>
            <person name="Jhangiani S."/>
            <person name="Johnson A."/>
            <person name="Khan Z."/>
            <person name="Li Z."/>
            <person name="Liu W."/>
            <person name="Liu X."/>
            <person name="Perez L."/>
            <person name="Shen H."/>
            <person name="Wang Q."/>
            <person name="Watt J."/>
            <person name="Xi L."/>
            <person name="Xin Y."/>
            <person name="Zhou J."/>
            <person name="Deng J."/>
            <person name="Jiang H."/>
            <person name="Liu Y."/>
            <person name="Qu J."/>
            <person name="Song X.-Z."/>
            <person name="Zhang L."/>
            <person name="Villasana D."/>
            <person name="Johnson A."/>
            <person name="Liu J."/>
            <person name="Liyanage D."/>
            <person name="Lorensuhewa L."/>
            <person name="Robinson T."/>
            <person name="Song A."/>
            <person name="Song B.-B."/>
            <person name="Dinh H."/>
            <person name="Thornton R."/>
            <person name="Coyle M."/>
            <person name="Francisco L."/>
            <person name="Jackson L."/>
            <person name="Javaid M."/>
            <person name="Korchina V."/>
            <person name="Kovar C."/>
            <person name="Mata R."/>
            <person name="Mathew T."/>
            <person name="Ngo R."/>
            <person name="Nguyen L."/>
            <person name="Nguyen N."/>
            <person name="Okwuonu G."/>
            <person name="Ongeri F."/>
            <person name="Pham C."/>
            <person name="Simmons D."/>
            <person name="Wilczek-Boney K."/>
            <person name="Hale W."/>
            <person name="Jakkamsetti A."/>
            <person name="Pham P."/>
            <person name="Ruth R."/>
            <person name="San Lucas F."/>
            <person name="Warren J."/>
            <person name="Zhang J."/>
            <person name="Zhao Z."/>
            <person name="Zhou C."/>
            <person name="Zhu D."/>
            <person name="Lee S."/>
            <person name="Bess C."/>
            <person name="Blankenburg K."/>
            <person name="Forbes L."/>
            <person name="Fu Q."/>
            <person name="Gubbala S."/>
            <person name="Hirani K."/>
            <person name="Jayaseelan J.C."/>
            <person name="Lara F."/>
            <person name="Munidasa M."/>
            <person name="Palculict T."/>
            <person name="Patil S."/>
            <person name="Pu L.-L."/>
            <person name="Saada N."/>
            <person name="Tang L."/>
            <person name="Weissenberger G."/>
            <person name="Zhu Y."/>
            <person name="Hemphill L."/>
            <person name="Shang Y."/>
            <person name="Youmans B."/>
            <person name="Ayvaz T."/>
            <person name="Ross M."/>
            <person name="Santibanez J."/>
            <person name="Aqrawi P."/>
            <person name="Gross S."/>
            <person name="Joshi V."/>
            <person name="Fowler G."/>
            <person name="Nazareth L."/>
            <person name="Reid J."/>
            <person name="Worley K."/>
            <person name="Petrosino J."/>
            <person name="Highlander S."/>
            <person name="Gibbs R."/>
        </authorList>
    </citation>
    <scope>NUCLEOTIDE SEQUENCE [LARGE SCALE GENOMIC DNA]</scope>
    <source>
        <strain evidence="2">DSM 15272</strain>
    </source>
</reference>
<accession>E2S9B9</accession>
<keyword evidence="3" id="KW-1185">Reference proteome</keyword>
<dbReference type="STRING" id="585531.HMPREF0063_10559"/>
<feature type="region of interest" description="Disordered" evidence="1">
    <location>
        <begin position="1"/>
        <end position="22"/>
    </location>
</feature>
<evidence type="ECO:0000313" key="3">
    <source>
        <dbReference type="Proteomes" id="UP000003111"/>
    </source>
</evidence>
<dbReference type="Proteomes" id="UP000003111">
    <property type="component" value="Unassembled WGS sequence"/>
</dbReference>
<gene>
    <name evidence="2" type="ORF">HMPREF0063_10559</name>
</gene>
<name>E2S9B9_9ACTN</name>
<dbReference type="OrthoDB" id="5191973at2"/>
<protein>
    <submittedName>
        <fullName evidence="2">Uncharacterized protein</fullName>
    </submittedName>
</protein>
<evidence type="ECO:0000256" key="1">
    <source>
        <dbReference type="SAM" id="MobiDB-lite"/>
    </source>
</evidence>
<dbReference type="AlphaFoldDB" id="E2S9B9"/>
<organism evidence="2 3">
    <name type="scientific">Aeromicrobium marinum DSM 15272</name>
    <dbReference type="NCBI Taxonomy" id="585531"/>
    <lineage>
        <taxon>Bacteria</taxon>
        <taxon>Bacillati</taxon>
        <taxon>Actinomycetota</taxon>
        <taxon>Actinomycetes</taxon>
        <taxon>Propionibacteriales</taxon>
        <taxon>Nocardioidaceae</taxon>
        <taxon>Aeromicrobium</taxon>
    </lineage>
</organism>
<dbReference type="EMBL" id="ACLF03000003">
    <property type="protein sequence ID" value="EFQ83843.1"/>
    <property type="molecule type" value="Genomic_DNA"/>
</dbReference>
<dbReference type="HOGENOM" id="CLU_2379808_0_0_11"/>